<proteinExistence type="predicted"/>
<dbReference type="STRING" id="378806.STAUR_6124"/>
<keyword evidence="2" id="KW-1185">Reference proteome</keyword>
<protein>
    <submittedName>
        <fullName evidence="1">Uncharacterized protein</fullName>
    </submittedName>
</protein>
<dbReference type="HOGENOM" id="CLU_1348263_0_0_7"/>
<evidence type="ECO:0000313" key="2">
    <source>
        <dbReference type="Proteomes" id="UP000001351"/>
    </source>
</evidence>
<dbReference type="eggNOG" id="COG1413">
    <property type="taxonomic scope" value="Bacteria"/>
</dbReference>
<accession>E3FEB1</accession>
<dbReference type="Proteomes" id="UP000001351">
    <property type="component" value="Chromosome"/>
</dbReference>
<evidence type="ECO:0000313" key="1">
    <source>
        <dbReference type="EMBL" id="ADO73881.1"/>
    </source>
</evidence>
<name>E3FEB1_STIAD</name>
<gene>
    <name evidence="1" type="ordered locus">STAUR_6124</name>
</gene>
<dbReference type="AlphaFoldDB" id="E3FEB1"/>
<organism evidence="1 2">
    <name type="scientific">Stigmatella aurantiaca (strain DW4/3-1)</name>
    <dbReference type="NCBI Taxonomy" id="378806"/>
    <lineage>
        <taxon>Bacteria</taxon>
        <taxon>Pseudomonadati</taxon>
        <taxon>Myxococcota</taxon>
        <taxon>Myxococcia</taxon>
        <taxon>Myxococcales</taxon>
        <taxon>Cystobacterineae</taxon>
        <taxon>Archangiaceae</taxon>
        <taxon>Stigmatella</taxon>
    </lineage>
</organism>
<reference evidence="1 2" key="1">
    <citation type="journal article" date="2011" name="Mol. Biol. Evol.">
        <title>Comparative genomic analysis of fruiting body formation in Myxococcales.</title>
        <authorList>
            <person name="Huntley S."/>
            <person name="Hamann N."/>
            <person name="Wegener-Feldbrugge S."/>
            <person name="Treuner-Lange A."/>
            <person name="Kube M."/>
            <person name="Reinhardt R."/>
            <person name="Klages S."/>
            <person name="Muller R."/>
            <person name="Ronning C.M."/>
            <person name="Nierman W.C."/>
            <person name="Sogaard-Andersen L."/>
        </authorList>
    </citation>
    <scope>NUCLEOTIDE SEQUENCE [LARGE SCALE GENOMIC DNA]</scope>
    <source>
        <strain evidence="1 2">DW4/3-1</strain>
    </source>
</reference>
<sequence length="203" mass="21820">MSCIRNLGDGMLERLNTIRWSEFTDSSGSNGAEIPALIHRVTSGAAAERKAAVNSLRERLWKQGQVFEATAHAVPFLLELLPGSLVEAELCLLLGLIAESTSYGPPESAALADASFAAVRAGLPVYLELMGRPGKTQAQTDALVYLVFHLHEDREAIIPLLRPLMAPTLEWMIDIGLSPPAPTSETRSAYGLLGAQALNTIET</sequence>
<dbReference type="EMBL" id="CP002271">
    <property type="protein sequence ID" value="ADO73881.1"/>
    <property type="molecule type" value="Genomic_DNA"/>
</dbReference>
<dbReference type="KEGG" id="sur:STAUR_6124"/>